<organism evidence="9 10">
    <name type="scientific">Candidatus Treponema excrementipullorum</name>
    <dbReference type="NCBI Taxonomy" id="2838768"/>
    <lineage>
        <taxon>Bacteria</taxon>
        <taxon>Pseudomonadati</taxon>
        <taxon>Spirochaetota</taxon>
        <taxon>Spirochaetia</taxon>
        <taxon>Spirochaetales</taxon>
        <taxon>Treponemataceae</taxon>
        <taxon>Treponema</taxon>
    </lineage>
</organism>
<gene>
    <name evidence="9" type="primary">trkA</name>
    <name evidence="9" type="ORF">IAA16_03040</name>
</gene>
<evidence type="ECO:0000259" key="7">
    <source>
        <dbReference type="PROSITE" id="PS51201"/>
    </source>
</evidence>
<protein>
    <recommendedName>
        <fullName evidence="1">Trk system potassium uptake protein TrkA</fullName>
    </recommendedName>
</protein>
<evidence type="ECO:0000313" key="10">
    <source>
        <dbReference type="Proteomes" id="UP000823914"/>
    </source>
</evidence>
<dbReference type="InterPro" id="IPR050721">
    <property type="entry name" value="Trk_Ktr_HKT_K-transport"/>
</dbReference>
<feature type="domain" description="RCK N-terminal" evidence="7">
    <location>
        <begin position="1"/>
        <end position="117"/>
    </location>
</feature>
<dbReference type="InterPro" id="IPR036721">
    <property type="entry name" value="RCK_C_sf"/>
</dbReference>
<dbReference type="Pfam" id="PF02080">
    <property type="entry name" value="TrkA_C"/>
    <property type="match status" value="1"/>
</dbReference>
<dbReference type="SUPFAM" id="SSF116726">
    <property type="entry name" value="TrkA C-terminal domain-like"/>
    <property type="match status" value="2"/>
</dbReference>
<reference evidence="9" key="1">
    <citation type="journal article" date="2021" name="PeerJ">
        <title>Extensive microbial diversity within the chicken gut microbiome revealed by metagenomics and culture.</title>
        <authorList>
            <person name="Gilroy R."/>
            <person name="Ravi A."/>
            <person name="Getino M."/>
            <person name="Pursley I."/>
            <person name="Horton D.L."/>
            <person name="Alikhan N.F."/>
            <person name="Baker D."/>
            <person name="Gharbi K."/>
            <person name="Hall N."/>
            <person name="Watson M."/>
            <person name="Adriaenssens E.M."/>
            <person name="Foster-Nyarko E."/>
            <person name="Jarju S."/>
            <person name="Secka A."/>
            <person name="Antonio M."/>
            <person name="Oren A."/>
            <person name="Chaudhuri R.R."/>
            <person name="La Ragione R."/>
            <person name="Hildebrand F."/>
            <person name="Pallen M.J."/>
        </authorList>
    </citation>
    <scope>NUCLEOTIDE SEQUENCE</scope>
    <source>
        <strain evidence="9">Gambia15-2214</strain>
    </source>
</reference>
<dbReference type="Proteomes" id="UP000823914">
    <property type="component" value="Unassembled WGS sequence"/>
</dbReference>
<evidence type="ECO:0000256" key="4">
    <source>
        <dbReference type="ARBA" id="ARBA00022958"/>
    </source>
</evidence>
<feature type="domain" description="RCK N-terminal" evidence="7">
    <location>
        <begin position="241"/>
        <end position="374"/>
    </location>
</feature>
<dbReference type="PANTHER" id="PTHR43833">
    <property type="entry name" value="POTASSIUM CHANNEL PROTEIN 2-RELATED-RELATED"/>
    <property type="match status" value="1"/>
</dbReference>
<feature type="domain" description="RCK C-terminal" evidence="8">
    <location>
        <begin position="394"/>
        <end position="477"/>
    </location>
</feature>
<dbReference type="GO" id="GO:0005886">
    <property type="term" value="C:plasma membrane"/>
    <property type="evidence" value="ECO:0007669"/>
    <property type="project" value="InterPro"/>
</dbReference>
<evidence type="ECO:0000259" key="8">
    <source>
        <dbReference type="PROSITE" id="PS51202"/>
    </source>
</evidence>
<evidence type="ECO:0000256" key="6">
    <source>
        <dbReference type="ARBA" id="ARBA00023065"/>
    </source>
</evidence>
<dbReference type="NCBIfam" id="NF007039">
    <property type="entry name" value="PRK09496.3-2"/>
    <property type="match status" value="1"/>
</dbReference>
<comment type="caution">
    <text evidence="9">The sequence shown here is derived from an EMBL/GenBank/DDBJ whole genome shotgun (WGS) entry which is preliminary data.</text>
</comment>
<sequence length="480" mass="52896">MKIIIVGAGLTGTELAKRLISEKNDVTIIDSNEDVMRHVANRLDCMCIADNGNNLETLEQAGIAKADALVMLTESDEVNMITCSLADTVYPEVTKIARVRNYDYYLETRKTISQHADSFSGEHRPPYGIDYMVYPDQEAADAINQALEHGAVTEVLTFENTEFEVMPVTVEEGSKLDGALVQDLRGFIDVPFLLVYVENNERSFLPHGSTKIAAEDRLGILAKKNDMKKFLELSGSHMSNLKKVALVGAGQIGFLVADNIQNTKDSLKVSNFLSILRRQRKNFVIIDKNEQKVKQAAERFPSVPVFKADITDEGFIEEENIASYDLLICATHNHEQNIVVAAYLKSIGVKKTICLVASSGYAEIARSIGIDVAIPIKDTVVDAIIGHLRGKSVTAVHTVSDGELEILECILSENSPQLGKLLKDVAEPGHFLILLMKKQNSQDFFIPDGNSVLEAGDNLKIAVYKEYTSRVAEFLGKTGE</sequence>
<evidence type="ECO:0000256" key="2">
    <source>
        <dbReference type="ARBA" id="ARBA00022448"/>
    </source>
</evidence>
<keyword evidence="6" id="KW-0406">Ion transport</keyword>
<feature type="domain" description="RCK C-terminal" evidence="8">
    <location>
        <begin position="153"/>
        <end position="236"/>
    </location>
</feature>
<evidence type="ECO:0000256" key="5">
    <source>
        <dbReference type="ARBA" id="ARBA00023027"/>
    </source>
</evidence>
<dbReference type="PROSITE" id="PS51201">
    <property type="entry name" value="RCK_N"/>
    <property type="match status" value="2"/>
</dbReference>
<dbReference type="AlphaFoldDB" id="A0A9E2L186"/>
<dbReference type="SUPFAM" id="SSF51735">
    <property type="entry name" value="NAD(P)-binding Rossmann-fold domains"/>
    <property type="match status" value="2"/>
</dbReference>
<dbReference type="InterPro" id="IPR036291">
    <property type="entry name" value="NAD(P)-bd_dom_sf"/>
</dbReference>
<keyword evidence="5" id="KW-0520">NAD</keyword>
<dbReference type="PRINTS" id="PR00335">
    <property type="entry name" value="KUPTAKETRKA"/>
</dbReference>
<evidence type="ECO:0000256" key="3">
    <source>
        <dbReference type="ARBA" id="ARBA00022538"/>
    </source>
</evidence>
<evidence type="ECO:0000256" key="1">
    <source>
        <dbReference type="ARBA" id="ARBA00017378"/>
    </source>
</evidence>
<dbReference type="EMBL" id="JAHLFV010000068">
    <property type="protein sequence ID" value="MBU3849524.1"/>
    <property type="molecule type" value="Genomic_DNA"/>
</dbReference>
<dbReference type="Gene3D" id="3.30.70.1450">
    <property type="entry name" value="Regulator of K+ conductance, C-terminal domain"/>
    <property type="match status" value="2"/>
</dbReference>
<dbReference type="InterPro" id="IPR006036">
    <property type="entry name" value="K_uptake_TrkA"/>
</dbReference>
<dbReference type="Gene3D" id="3.40.50.720">
    <property type="entry name" value="NAD(P)-binding Rossmann-like Domain"/>
    <property type="match status" value="2"/>
</dbReference>
<proteinExistence type="predicted"/>
<reference evidence="9" key="2">
    <citation type="submission" date="2021-04" db="EMBL/GenBank/DDBJ databases">
        <authorList>
            <person name="Gilroy R."/>
        </authorList>
    </citation>
    <scope>NUCLEOTIDE SEQUENCE</scope>
    <source>
        <strain evidence="9">Gambia15-2214</strain>
    </source>
</reference>
<dbReference type="Pfam" id="PF02254">
    <property type="entry name" value="TrkA_N"/>
    <property type="match status" value="2"/>
</dbReference>
<keyword evidence="4" id="KW-0630">Potassium</keyword>
<dbReference type="PANTHER" id="PTHR43833:SF5">
    <property type="entry name" value="TRK SYSTEM POTASSIUM UPTAKE PROTEIN TRKA"/>
    <property type="match status" value="1"/>
</dbReference>
<dbReference type="PROSITE" id="PS51202">
    <property type="entry name" value="RCK_C"/>
    <property type="match status" value="2"/>
</dbReference>
<dbReference type="InterPro" id="IPR003148">
    <property type="entry name" value="RCK_N"/>
</dbReference>
<accession>A0A9E2L186</accession>
<dbReference type="GO" id="GO:0015079">
    <property type="term" value="F:potassium ion transmembrane transporter activity"/>
    <property type="evidence" value="ECO:0007669"/>
    <property type="project" value="InterPro"/>
</dbReference>
<name>A0A9E2L186_9SPIR</name>
<dbReference type="InterPro" id="IPR006037">
    <property type="entry name" value="RCK_C"/>
</dbReference>
<keyword evidence="2" id="KW-0813">Transport</keyword>
<evidence type="ECO:0000313" key="9">
    <source>
        <dbReference type="EMBL" id="MBU3849524.1"/>
    </source>
</evidence>
<keyword evidence="3" id="KW-0633">Potassium transport</keyword>